<protein>
    <submittedName>
        <fullName evidence="2">Uncharacterized protein</fullName>
    </submittedName>
</protein>
<gene>
    <name evidence="2" type="ORF">D3P05_11770</name>
</gene>
<feature type="transmembrane region" description="Helical" evidence="1">
    <location>
        <begin position="37"/>
        <end position="57"/>
    </location>
</feature>
<name>A0A419A6K9_9RHOB</name>
<keyword evidence="1" id="KW-0472">Membrane</keyword>
<evidence type="ECO:0000313" key="2">
    <source>
        <dbReference type="EMBL" id="RJL13679.1"/>
    </source>
</evidence>
<dbReference type="Proteomes" id="UP000283587">
    <property type="component" value="Unassembled WGS sequence"/>
</dbReference>
<evidence type="ECO:0000256" key="1">
    <source>
        <dbReference type="SAM" id="Phobius"/>
    </source>
</evidence>
<keyword evidence="1" id="KW-1133">Transmembrane helix</keyword>
<reference evidence="3" key="1">
    <citation type="submission" date="2018-09" db="EMBL/GenBank/DDBJ databases">
        <title>Paracoccus onubensis nov. sp. a moderate halophilic bacterium isolated from Gruta de las Maravillas (Aracena, Spain).</title>
        <authorList>
            <person name="Jurado V."/>
            <person name="Gutierrez-Patricio S."/>
            <person name="Gonzalez-Pimentel J.L."/>
            <person name="Miller A.Z."/>
            <person name="Laiz L."/>
            <person name="Saiz-Jimenez C."/>
        </authorList>
    </citation>
    <scope>NUCLEOTIDE SEQUENCE [LARGE SCALE GENOMIC DNA]</scope>
    <source>
        <strain evidence="3">DSM 26381</strain>
    </source>
</reference>
<sequence length="117" mass="12600">MFRIIREISATVRMANQIAAQAGDGPRWSLFITNRSFIAQAVATGFALLAIFGIFLPVGAEEVAEIIGLVGYLIAQGWALAERLMGRTRVVWSRPQAVEAVQEADALSKALRDAGAL</sequence>
<accession>A0A419A6K9</accession>
<organism evidence="2 3">
    <name type="scientific">Paracoccus siganidrum</name>
    <dbReference type="NCBI Taxonomy" id="1276757"/>
    <lineage>
        <taxon>Bacteria</taxon>
        <taxon>Pseudomonadati</taxon>
        <taxon>Pseudomonadota</taxon>
        <taxon>Alphaproteobacteria</taxon>
        <taxon>Rhodobacterales</taxon>
        <taxon>Paracoccaceae</taxon>
        <taxon>Paracoccus</taxon>
    </lineage>
</organism>
<dbReference type="AlphaFoldDB" id="A0A419A6K9"/>
<proteinExistence type="predicted"/>
<dbReference type="RefSeq" id="WP_119898360.1">
    <property type="nucleotide sequence ID" value="NZ_QNRC01000013.1"/>
</dbReference>
<comment type="caution">
    <text evidence="2">The sequence shown here is derived from an EMBL/GenBank/DDBJ whole genome shotgun (WGS) entry which is preliminary data.</text>
</comment>
<feature type="transmembrane region" description="Helical" evidence="1">
    <location>
        <begin position="63"/>
        <end position="81"/>
    </location>
</feature>
<evidence type="ECO:0000313" key="3">
    <source>
        <dbReference type="Proteomes" id="UP000283587"/>
    </source>
</evidence>
<keyword evidence="1" id="KW-0812">Transmembrane</keyword>
<dbReference type="OrthoDB" id="7776717at2"/>
<dbReference type="EMBL" id="QZEW01000044">
    <property type="protein sequence ID" value="RJL13679.1"/>
    <property type="molecule type" value="Genomic_DNA"/>
</dbReference>
<keyword evidence="3" id="KW-1185">Reference proteome</keyword>